<keyword evidence="3" id="KW-1185">Reference proteome</keyword>
<sequence length="336" mass="36851">MSLTGFDPKFRDFPDYIIGITREIWEDRGIATLHRYYGEDIVVRAPAGVTVGNKGVIAATLATLAEFPDRTLLGQDVIWSGTPEAGMLSSHRLLSTATHLGDGAYGPATGRKLRYRILADCYAIGNTITDEWLIRDQGAIVRQMGLTPEGYARAQIAREGGPETCARPFTPEADKAGPYTGRGNDNIWGQRLADALGRLMQADLAAIPQLWDRACELAYPGGVDGQSWGDADRFWTSLRAAFPDAAFEIHHVIGREDPMMPPRAAVRWSLTGTHSGWGAFGAPTGAPVHVMAITQAEFGPFTERHLGTDHSIRREWTLFDETAIWKQILIHTGAHE</sequence>
<dbReference type="GO" id="GO:0030638">
    <property type="term" value="P:polyketide metabolic process"/>
    <property type="evidence" value="ECO:0007669"/>
    <property type="project" value="InterPro"/>
</dbReference>
<evidence type="ECO:0000313" key="2">
    <source>
        <dbReference type="EMBL" id="KIQ69802.1"/>
    </source>
</evidence>
<evidence type="ECO:0000313" key="3">
    <source>
        <dbReference type="Proteomes" id="UP000035100"/>
    </source>
</evidence>
<dbReference type="AlphaFoldDB" id="A0A0D0QBY8"/>
<dbReference type="Gene3D" id="3.10.450.50">
    <property type="match status" value="2"/>
</dbReference>
<dbReference type="InterPro" id="IPR032710">
    <property type="entry name" value="NTF2-like_dom_sf"/>
</dbReference>
<protein>
    <submittedName>
        <fullName evidence="2">Putative ester cyclase</fullName>
    </submittedName>
</protein>
<organism evidence="2 3">
    <name type="scientific">Wenxinia marina DSM 24838</name>
    <dbReference type="NCBI Taxonomy" id="1123501"/>
    <lineage>
        <taxon>Bacteria</taxon>
        <taxon>Pseudomonadati</taxon>
        <taxon>Pseudomonadota</taxon>
        <taxon>Alphaproteobacteria</taxon>
        <taxon>Rhodobacterales</taxon>
        <taxon>Roseobacteraceae</taxon>
        <taxon>Wenxinia</taxon>
    </lineage>
</organism>
<proteinExistence type="predicted"/>
<dbReference type="Proteomes" id="UP000035100">
    <property type="component" value="Unassembled WGS sequence"/>
</dbReference>
<reference evidence="2 3" key="1">
    <citation type="submission" date="2013-01" db="EMBL/GenBank/DDBJ databases">
        <authorList>
            <person name="Fiebig A."/>
            <person name="Goeker M."/>
            <person name="Klenk H.-P.P."/>
        </authorList>
    </citation>
    <scope>NUCLEOTIDE SEQUENCE [LARGE SCALE GENOMIC DNA]</scope>
    <source>
        <strain evidence="2 3">DSM 24838</strain>
    </source>
</reference>
<dbReference type="PATRIC" id="fig|1123501.6.peg.1458"/>
<dbReference type="Pfam" id="PF07366">
    <property type="entry name" value="SnoaL"/>
    <property type="match status" value="2"/>
</dbReference>
<dbReference type="PANTHER" id="PTHR38436:SF1">
    <property type="entry name" value="ESTER CYCLASE"/>
    <property type="match status" value="1"/>
</dbReference>
<feature type="region of interest" description="Disordered" evidence="1">
    <location>
        <begin position="162"/>
        <end position="181"/>
    </location>
</feature>
<dbReference type="EMBL" id="AONG01000008">
    <property type="protein sequence ID" value="KIQ69802.1"/>
    <property type="molecule type" value="Genomic_DNA"/>
</dbReference>
<dbReference type="eggNOG" id="COG5485">
    <property type="taxonomic scope" value="Bacteria"/>
</dbReference>
<comment type="caution">
    <text evidence="2">The sequence shown here is derived from an EMBL/GenBank/DDBJ whole genome shotgun (WGS) entry which is preliminary data.</text>
</comment>
<evidence type="ECO:0000256" key="1">
    <source>
        <dbReference type="SAM" id="MobiDB-lite"/>
    </source>
</evidence>
<dbReference type="InterPro" id="IPR009959">
    <property type="entry name" value="Cyclase_SnoaL-like"/>
</dbReference>
<name>A0A0D0QBY8_9RHOB</name>
<dbReference type="STRING" id="1123501.Wenmar_01372"/>
<dbReference type="PANTHER" id="PTHR38436">
    <property type="entry name" value="POLYKETIDE CYCLASE SNOAL-LIKE DOMAIN"/>
    <property type="match status" value="1"/>
</dbReference>
<dbReference type="SUPFAM" id="SSF54427">
    <property type="entry name" value="NTF2-like"/>
    <property type="match status" value="2"/>
</dbReference>
<accession>A0A0D0QBY8</accession>
<gene>
    <name evidence="2" type="ORF">Wenmar_01372</name>
</gene>